<proteinExistence type="predicted"/>
<dbReference type="Pfam" id="PF07090">
    <property type="entry name" value="GATase1_like"/>
    <property type="match status" value="1"/>
</dbReference>
<evidence type="ECO:0000313" key="3">
    <source>
        <dbReference type="Proteomes" id="UP000094828"/>
    </source>
</evidence>
<dbReference type="EMBL" id="LYDR01000154">
    <property type="protein sequence ID" value="ODA28217.1"/>
    <property type="molecule type" value="Genomic_DNA"/>
</dbReference>
<dbReference type="OrthoDB" id="9781333at2"/>
<dbReference type="PANTHER" id="PTHR37947">
    <property type="entry name" value="BLL2462 PROTEIN"/>
    <property type="match status" value="1"/>
</dbReference>
<evidence type="ECO:0000259" key="1">
    <source>
        <dbReference type="Pfam" id="PF07090"/>
    </source>
</evidence>
<protein>
    <recommendedName>
        <fullName evidence="1">Putative glutamine amidotransferase domain-containing protein</fullName>
    </recommendedName>
</protein>
<dbReference type="AlphaFoldDB" id="A0A1C3E4Q7"/>
<accession>A0A1C3E4Q7</accession>
<comment type="caution">
    <text evidence="2">The sequence shown here is derived from an EMBL/GenBank/DDBJ whole genome shotgun (WGS) entry which is preliminary data.</text>
</comment>
<sequence>MTRVLYCGDTSLETAAGYLAGLMTSWQWEFDYVPSHVGLDAGELLVKQDLVILSDYPAERMTAQAIDQLVTMVKAGCGLVMLGGWESYHGLGGNWDQTALAEVLPVDMNSADDRVNFDQPTLAIPAAINSVSHPILQNLPWEDRPPTIGGLNRITAKAKAQTLLMARVWRPTFSLEHGKTTWEHADHHPLLVVGEAGSGRVAAFASDVAPHWVGGLVDWGPERVTAQAPGAGAIEVGNFYSQFFRQMLEWVARSAK</sequence>
<feature type="domain" description="Putative glutamine amidotransferase" evidence="1">
    <location>
        <begin position="13"/>
        <end position="214"/>
    </location>
</feature>
<organism evidence="2 3">
    <name type="scientific">Planctopirus hydrillae</name>
    <dbReference type="NCBI Taxonomy" id="1841610"/>
    <lineage>
        <taxon>Bacteria</taxon>
        <taxon>Pseudomonadati</taxon>
        <taxon>Planctomycetota</taxon>
        <taxon>Planctomycetia</taxon>
        <taxon>Planctomycetales</taxon>
        <taxon>Planctomycetaceae</taxon>
        <taxon>Planctopirus</taxon>
    </lineage>
</organism>
<dbReference type="Gene3D" id="3.40.50.880">
    <property type="match status" value="1"/>
</dbReference>
<dbReference type="STRING" id="1841610.A6X21_01010"/>
<keyword evidence="3" id="KW-1185">Reference proteome</keyword>
<dbReference type="InterPro" id="IPR029062">
    <property type="entry name" value="Class_I_gatase-like"/>
</dbReference>
<gene>
    <name evidence="2" type="ORF">A6X21_01010</name>
</gene>
<name>A0A1C3E4Q7_9PLAN</name>
<reference evidence="2 3" key="1">
    <citation type="submission" date="2016-05" db="EMBL/GenBank/DDBJ databases">
        <title>Genomic and physiological characterization of Planctopirus sp. isolated from fresh water lake.</title>
        <authorList>
            <person name="Subhash Y."/>
            <person name="Ramana C."/>
        </authorList>
    </citation>
    <scope>NUCLEOTIDE SEQUENCE [LARGE SCALE GENOMIC DNA]</scope>
    <source>
        <strain evidence="2 3">JC280</strain>
    </source>
</reference>
<dbReference type="RefSeq" id="WP_068852450.1">
    <property type="nucleotide sequence ID" value="NZ_LYDR01000154.1"/>
</dbReference>
<dbReference type="Proteomes" id="UP000094828">
    <property type="component" value="Unassembled WGS sequence"/>
</dbReference>
<evidence type="ECO:0000313" key="2">
    <source>
        <dbReference type="EMBL" id="ODA28217.1"/>
    </source>
</evidence>
<dbReference type="SUPFAM" id="SSF52317">
    <property type="entry name" value="Class I glutamine amidotransferase-like"/>
    <property type="match status" value="1"/>
</dbReference>
<dbReference type="PANTHER" id="PTHR37947:SF1">
    <property type="entry name" value="BLL2462 PROTEIN"/>
    <property type="match status" value="1"/>
</dbReference>
<dbReference type="InterPro" id="IPR010768">
    <property type="entry name" value="GATase1-like"/>
</dbReference>